<dbReference type="SFLD" id="SFLDF00314">
    <property type="entry name" value="L-lysine_2_3-aminomutase_(yjeK"/>
    <property type="match status" value="1"/>
</dbReference>
<keyword evidence="9" id="KW-0411">Iron-sulfur</keyword>
<evidence type="ECO:0000256" key="10">
    <source>
        <dbReference type="ARBA" id="ARBA00023235"/>
    </source>
</evidence>
<evidence type="ECO:0000256" key="5">
    <source>
        <dbReference type="ARBA" id="ARBA00022691"/>
    </source>
</evidence>
<feature type="domain" description="Radical SAM core" evidence="12">
    <location>
        <begin position="109"/>
        <end position="324"/>
    </location>
</feature>
<dbReference type="NCBIfam" id="TIGR03821">
    <property type="entry name" value="EFP_modif_epmB"/>
    <property type="match status" value="1"/>
</dbReference>
<dbReference type="Gene3D" id="3.20.20.70">
    <property type="entry name" value="Aldolase class I"/>
    <property type="match status" value="1"/>
</dbReference>
<dbReference type="EMBL" id="MN079085">
    <property type="protein sequence ID" value="QEA04561.1"/>
    <property type="molecule type" value="Genomic_DNA"/>
</dbReference>
<dbReference type="InterPro" id="IPR058240">
    <property type="entry name" value="rSAM_sf"/>
</dbReference>
<dbReference type="InterPro" id="IPR007197">
    <property type="entry name" value="rSAM"/>
</dbReference>
<organism evidence="13">
    <name type="scientific">uncultured organism</name>
    <dbReference type="NCBI Taxonomy" id="155900"/>
    <lineage>
        <taxon>unclassified sequences</taxon>
        <taxon>environmental samples</taxon>
    </lineage>
</organism>
<dbReference type="CDD" id="cd01335">
    <property type="entry name" value="Radical_SAM"/>
    <property type="match status" value="1"/>
</dbReference>
<reference evidence="13" key="1">
    <citation type="submission" date="2019-06" db="EMBL/GenBank/DDBJ databases">
        <authorList>
            <person name="Murdoch R.W."/>
            <person name="Fathepure B."/>
        </authorList>
    </citation>
    <scope>NUCLEOTIDE SEQUENCE</scope>
</reference>
<evidence type="ECO:0000256" key="7">
    <source>
        <dbReference type="ARBA" id="ARBA00022898"/>
    </source>
</evidence>
<evidence type="ECO:0000259" key="12">
    <source>
        <dbReference type="PROSITE" id="PS51918"/>
    </source>
</evidence>
<dbReference type="SUPFAM" id="SSF102114">
    <property type="entry name" value="Radical SAM enzymes"/>
    <property type="match status" value="1"/>
</dbReference>
<dbReference type="PROSITE" id="PS51918">
    <property type="entry name" value="RADICAL_SAM"/>
    <property type="match status" value="1"/>
</dbReference>
<evidence type="ECO:0000256" key="9">
    <source>
        <dbReference type="ARBA" id="ARBA00023014"/>
    </source>
</evidence>
<keyword evidence="6" id="KW-0479">Metal-binding</keyword>
<dbReference type="NCBIfam" id="TIGR00238">
    <property type="entry name" value="KamA family radical SAM protein"/>
    <property type="match status" value="1"/>
</dbReference>
<dbReference type="SFLD" id="SFLDS00029">
    <property type="entry name" value="Radical_SAM"/>
    <property type="match status" value="1"/>
</dbReference>
<evidence type="ECO:0000256" key="4">
    <source>
        <dbReference type="ARBA" id="ARBA00022485"/>
    </source>
</evidence>
<keyword evidence="8" id="KW-0408">Iron</keyword>
<evidence type="ECO:0000256" key="3">
    <source>
        <dbReference type="ARBA" id="ARBA00022363"/>
    </source>
</evidence>
<protein>
    <recommendedName>
        <fullName evidence="3">L-lysine 2,3-aminomutase</fullName>
    </recommendedName>
    <alternativeName>
        <fullName evidence="11">EF-P post-translational modification enzyme B</fullName>
    </alternativeName>
</protein>
<name>A0A5B8R7W7_9ZZZZ</name>
<dbReference type="PANTHER" id="PTHR30538:SF1">
    <property type="entry name" value="L-LYSINE 2,3-AMINOMUTASE"/>
    <property type="match status" value="1"/>
</dbReference>
<evidence type="ECO:0000256" key="1">
    <source>
        <dbReference type="ARBA" id="ARBA00001352"/>
    </source>
</evidence>
<evidence type="ECO:0000256" key="8">
    <source>
        <dbReference type="ARBA" id="ARBA00023004"/>
    </source>
</evidence>
<comment type="catalytic activity">
    <reaction evidence="1">
        <text>L-lysine = D-beta-lysine</text>
        <dbReference type="Rhea" id="RHEA:44148"/>
        <dbReference type="ChEBI" id="CHEBI:32551"/>
        <dbReference type="ChEBI" id="CHEBI:84138"/>
    </reaction>
</comment>
<dbReference type="InterPro" id="IPR003739">
    <property type="entry name" value="Lys_aminomutase/Glu_NH3_mut"/>
</dbReference>
<comment type="cofactor">
    <cofactor evidence="2">
        <name>pyridoxal 5'-phosphate</name>
        <dbReference type="ChEBI" id="CHEBI:597326"/>
    </cofactor>
</comment>
<sequence>MVNAQAASTTTRSEPPAWQRALADAIRDPRELLDTLALPHTLLDGARTGAALFPLRVPRGYAARMRRGDPDDPLLRQVLPVAAEARSTPGFVDDPVGDLDVVRPGGILHKYRGRALIVATGACAVNCRYCFRRAFPYSEHQAAPHQWREALDTLRGDPSIEEVILSGGDPLSLSDRRLAALAEGLAGIGHVRRLRVHTRLPVVLPERVDDGLLDWLAGTRLAPVMVIHANHPAELDGDVAAALARLRENGVTLLNQTVLLRGVNDAVATLAALSERLFEQGVMPYYLHLLDPVRGAGHFDVDEREAAGLMRGLADRLPGYLVPRLVREVPGRSAKTHIAWDTAPP</sequence>
<dbReference type="InterPro" id="IPR013785">
    <property type="entry name" value="Aldolase_TIM"/>
</dbReference>
<dbReference type="GO" id="GO:0046872">
    <property type="term" value="F:metal ion binding"/>
    <property type="evidence" value="ECO:0007669"/>
    <property type="project" value="UniProtKB-KW"/>
</dbReference>
<evidence type="ECO:0000256" key="11">
    <source>
        <dbReference type="ARBA" id="ARBA00030756"/>
    </source>
</evidence>
<dbReference type="PANTHER" id="PTHR30538">
    <property type="entry name" value="LYSINE 2,3-AMINOMUTASE-RELATED"/>
    <property type="match status" value="1"/>
</dbReference>
<dbReference type="InterPro" id="IPR022462">
    <property type="entry name" value="EpmB"/>
</dbReference>
<dbReference type="GO" id="GO:0051539">
    <property type="term" value="F:4 iron, 4 sulfur cluster binding"/>
    <property type="evidence" value="ECO:0007669"/>
    <property type="project" value="UniProtKB-KW"/>
</dbReference>
<gene>
    <name evidence="13" type="primary">epmB</name>
    <name evidence="13" type="ORF">KBTEX_00869</name>
</gene>
<dbReference type="AlphaFoldDB" id="A0A5B8R7W7"/>
<accession>A0A5B8R7W7</accession>
<keyword evidence="10 13" id="KW-0413">Isomerase</keyword>
<keyword evidence="4" id="KW-0004">4Fe-4S</keyword>
<keyword evidence="7" id="KW-0663">Pyridoxal phosphate</keyword>
<dbReference type="GO" id="GO:0016853">
    <property type="term" value="F:isomerase activity"/>
    <property type="evidence" value="ECO:0007669"/>
    <property type="project" value="UniProtKB-KW"/>
</dbReference>
<dbReference type="Pfam" id="PF04055">
    <property type="entry name" value="Radical_SAM"/>
    <property type="match status" value="1"/>
</dbReference>
<evidence type="ECO:0000256" key="6">
    <source>
        <dbReference type="ARBA" id="ARBA00022723"/>
    </source>
</evidence>
<evidence type="ECO:0000256" key="2">
    <source>
        <dbReference type="ARBA" id="ARBA00001933"/>
    </source>
</evidence>
<evidence type="ECO:0000313" key="13">
    <source>
        <dbReference type="EMBL" id="QEA04561.1"/>
    </source>
</evidence>
<dbReference type="SFLD" id="SFLDG01070">
    <property type="entry name" value="PLP-dependent"/>
    <property type="match status" value="1"/>
</dbReference>
<keyword evidence="5" id="KW-0949">S-adenosyl-L-methionine</keyword>
<dbReference type="PIRSF" id="PIRSF004911">
    <property type="entry name" value="DUF160"/>
    <property type="match status" value="1"/>
</dbReference>
<proteinExistence type="predicted"/>